<feature type="chain" id="PRO_5035428793" evidence="2">
    <location>
        <begin position="24"/>
        <end position="109"/>
    </location>
</feature>
<gene>
    <name evidence="3" type="ORF">FNV43_RR10620</name>
</gene>
<name>A0A8K0MGH5_9ROSA</name>
<feature type="signal peptide" evidence="2">
    <location>
        <begin position="1"/>
        <end position="23"/>
    </location>
</feature>
<proteinExistence type="predicted"/>
<protein>
    <submittedName>
        <fullName evidence="3">Uncharacterized protein</fullName>
    </submittedName>
</protein>
<dbReference type="Proteomes" id="UP000796880">
    <property type="component" value="Unassembled WGS sequence"/>
</dbReference>
<organism evidence="3 4">
    <name type="scientific">Rhamnella rubrinervis</name>
    <dbReference type="NCBI Taxonomy" id="2594499"/>
    <lineage>
        <taxon>Eukaryota</taxon>
        <taxon>Viridiplantae</taxon>
        <taxon>Streptophyta</taxon>
        <taxon>Embryophyta</taxon>
        <taxon>Tracheophyta</taxon>
        <taxon>Spermatophyta</taxon>
        <taxon>Magnoliopsida</taxon>
        <taxon>eudicotyledons</taxon>
        <taxon>Gunneridae</taxon>
        <taxon>Pentapetalae</taxon>
        <taxon>rosids</taxon>
        <taxon>fabids</taxon>
        <taxon>Rosales</taxon>
        <taxon>Rhamnaceae</taxon>
        <taxon>rhamnoid group</taxon>
        <taxon>Rhamneae</taxon>
        <taxon>Rhamnella</taxon>
    </lineage>
</organism>
<accession>A0A8K0MGH5</accession>
<reference evidence="3" key="1">
    <citation type="submission" date="2020-03" db="EMBL/GenBank/DDBJ databases">
        <title>A high-quality chromosome-level genome assembly of a woody plant with both climbing and erect habits, Rhamnella rubrinervis.</title>
        <authorList>
            <person name="Lu Z."/>
            <person name="Yang Y."/>
            <person name="Zhu X."/>
            <person name="Sun Y."/>
        </authorList>
    </citation>
    <scope>NUCLEOTIDE SEQUENCE</scope>
    <source>
        <strain evidence="3">BYM</strain>
        <tissue evidence="3">Leaf</tissue>
    </source>
</reference>
<sequence>MNYSKVSVTIILVLAAALLLLLANEVFVSEYVKATHHIDTKDGSQMVRSVKEGNKDEGHKQHRHDAWRSRRRRKSKRSDESMRKPKPETQPELEPEPKPKQKSNPYLVS</sequence>
<dbReference type="EMBL" id="VOIH02000005">
    <property type="protein sequence ID" value="KAF3445444.1"/>
    <property type="molecule type" value="Genomic_DNA"/>
</dbReference>
<keyword evidence="4" id="KW-1185">Reference proteome</keyword>
<feature type="compositionally biased region" description="Basic and acidic residues" evidence="1">
    <location>
        <begin position="49"/>
        <end position="68"/>
    </location>
</feature>
<feature type="region of interest" description="Disordered" evidence="1">
    <location>
        <begin position="38"/>
        <end position="109"/>
    </location>
</feature>
<dbReference type="AlphaFoldDB" id="A0A8K0MGH5"/>
<evidence type="ECO:0000256" key="2">
    <source>
        <dbReference type="SAM" id="SignalP"/>
    </source>
</evidence>
<evidence type="ECO:0000313" key="4">
    <source>
        <dbReference type="Proteomes" id="UP000796880"/>
    </source>
</evidence>
<evidence type="ECO:0000256" key="1">
    <source>
        <dbReference type="SAM" id="MobiDB-lite"/>
    </source>
</evidence>
<comment type="caution">
    <text evidence="3">The sequence shown here is derived from an EMBL/GenBank/DDBJ whole genome shotgun (WGS) entry which is preliminary data.</text>
</comment>
<feature type="compositionally biased region" description="Basic and acidic residues" evidence="1">
    <location>
        <begin position="77"/>
        <end position="99"/>
    </location>
</feature>
<evidence type="ECO:0000313" key="3">
    <source>
        <dbReference type="EMBL" id="KAF3445444.1"/>
    </source>
</evidence>
<keyword evidence="2" id="KW-0732">Signal</keyword>